<feature type="transmembrane region" description="Helical" evidence="9">
    <location>
        <begin position="37"/>
        <end position="57"/>
    </location>
</feature>
<evidence type="ECO:0000313" key="10">
    <source>
        <dbReference type="EMBL" id="KAJ0403670.1"/>
    </source>
</evidence>
<keyword evidence="7 9" id="KW-0472">Membrane</keyword>
<dbReference type="GO" id="GO:0006465">
    <property type="term" value="P:signal peptide processing"/>
    <property type="evidence" value="ECO:0007669"/>
    <property type="project" value="InterPro"/>
</dbReference>
<dbReference type="GO" id="GO:0045047">
    <property type="term" value="P:protein targeting to ER"/>
    <property type="evidence" value="ECO:0007669"/>
    <property type="project" value="TreeGrafter"/>
</dbReference>
<evidence type="ECO:0000256" key="9">
    <source>
        <dbReference type="SAM" id="Phobius"/>
    </source>
</evidence>
<dbReference type="GO" id="GO:0005787">
    <property type="term" value="C:signal peptidase complex"/>
    <property type="evidence" value="ECO:0007669"/>
    <property type="project" value="InterPro"/>
</dbReference>
<comment type="similarity">
    <text evidence="2">Belongs to the SPCS1 family.</text>
</comment>
<keyword evidence="11" id="KW-1185">Reference proteome</keyword>
<comment type="function">
    <text evidence="8">Component of the signal peptidase complex (SPC) which catalyzes the cleavage of N-terminal signal sequences from nascent proteins as they are translocated into the lumen of the endoplasmic reticulum. Dispensable for SPC enzymatic activity.</text>
</comment>
<evidence type="ECO:0000256" key="4">
    <source>
        <dbReference type="ARBA" id="ARBA00022692"/>
    </source>
</evidence>
<proteinExistence type="inferred from homology"/>
<feature type="transmembrane region" description="Helical" evidence="9">
    <location>
        <begin position="12"/>
        <end position="31"/>
    </location>
</feature>
<comment type="caution">
    <text evidence="10">The sequence shown here is derived from an EMBL/GenBank/DDBJ whole genome shotgun (WGS) entry which is preliminary data.</text>
</comment>
<comment type="subcellular location">
    <subcellularLocation>
        <location evidence="1">Endoplasmic reticulum membrane</location>
        <topology evidence="1">Multi-pass membrane protein</topology>
    </subcellularLocation>
</comment>
<sequence length="80" mass="9199">MVDYKGQALAERYLALCFIVICAPAWVYGYLQQDFKYPLYAWGAATIVAALVVLPNWGMYNRHPIKWLPSVKYKKKAKAN</sequence>
<accession>A0AAD5LN07</accession>
<evidence type="ECO:0000256" key="8">
    <source>
        <dbReference type="ARBA" id="ARBA00045204"/>
    </source>
</evidence>
<dbReference type="AlphaFoldDB" id="A0AAD5LN07"/>
<evidence type="ECO:0000256" key="6">
    <source>
        <dbReference type="ARBA" id="ARBA00022989"/>
    </source>
</evidence>
<protein>
    <recommendedName>
        <fullName evidence="3">Signal peptidase complex subunit 1</fullName>
    </recommendedName>
</protein>
<dbReference type="PANTHER" id="PTHR13202">
    <property type="entry name" value="MICROSOMAL SIGNAL PEPTIDASE 12 KDA SUBUNIT"/>
    <property type="match status" value="1"/>
</dbReference>
<name>A0AAD5LN07_PYTIN</name>
<evidence type="ECO:0000256" key="3">
    <source>
        <dbReference type="ARBA" id="ARBA00017059"/>
    </source>
</evidence>
<evidence type="ECO:0000313" key="11">
    <source>
        <dbReference type="Proteomes" id="UP001209570"/>
    </source>
</evidence>
<evidence type="ECO:0000256" key="5">
    <source>
        <dbReference type="ARBA" id="ARBA00022824"/>
    </source>
</evidence>
<keyword evidence="6 9" id="KW-1133">Transmembrane helix</keyword>
<dbReference type="InterPro" id="IPR009542">
    <property type="entry name" value="Spc1/SPCS1"/>
</dbReference>
<evidence type="ECO:0000256" key="7">
    <source>
        <dbReference type="ARBA" id="ARBA00023136"/>
    </source>
</evidence>
<evidence type="ECO:0000256" key="1">
    <source>
        <dbReference type="ARBA" id="ARBA00004477"/>
    </source>
</evidence>
<reference evidence="10" key="1">
    <citation type="submission" date="2021-12" db="EMBL/GenBank/DDBJ databases">
        <title>Prjna785345.</title>
        <authorList>
            <person name="Rujirawat T."/>
            <person name="Krajaejun T."/>
        </authorList>
    </citation>
    <scope>NUCLEOTIDE SEQUENCE</scope>
    <source>
        <strain evidence="10">Pi057C3</strain>
    </source>
</reference>
<dbReference type="EMBL" id="JAKCXM010000077">
    <property type="protein sequence ID" value="KAJ0403670.1"/>
    <property type="molecule type" value="Genomic_DNA"/>
</dbReference>
<dbReference type="PANTHER" id="PTHR13202:SF0">
    <property type="entry name" value="SIGNAL PEPTIDASE COMPLEX SUBUNIT 1"/>
    <property type="match status" value="1"/>
</dbReference>
<dbReference type="Pfam" id="PF06645">
    <property type="entry name" value="SPC12"/>
    <property type="match status" value="1"/>
</dbReference>
<dbReference type="Proteomes" id="UP001209570">
    <property type="component" value="Unassembled WGS sequence"/>
</dbReference>
<gene>
    <name evidence="10" type="ORF">P43SY_003782</name>
</gene>
<keyword evidence="5" id="KW-0256">Endoplasmic reticulum</keyword>
<evidence type="ECO:0000256" key="2">
    <source>
        <dbReference type="ARBA" id="ARBA00005245"/>
    </source>
</evidence>
<keyword evidence="4 9" id="KW-0812">Transmembrane</keyword>
<organism evidence="10 11">
    <name type="scientific">Pythium insidiosum</name>
    <name type="common">Pythiosis disease agent</name>
    <dbReference type="NCBI Taxonomy" id="114742"/>
    <lineage>
        <taxon>Eukaryota</taxon>
        <taxon>Sar</taxon>
        <taxon>Stramenopiles</taxon>
        <taxon>Oomycota</taxon>
        <taxon>Peronosporomycetes</taxon>
        <taxon>Pythiales</taxon>
        <taxon>Pythiaceae</taxon>
        <taxon>Pythium</taxon>
    </lineage>
</organism>